<dbReference type="EMBL" id="VCAU01000022">
    <property type="protein sequence ID" value="KAF9891026.1"/>
    <property type="molecule type" value="Genomic_DNA"/>
</dbReference>
<keyword evidence="1" id="KW-1133">Transmembrane helix</keyword>
<dbReference type="Gene3D" id="3.40.50.20">
    <property type="match status" value="1"/>
</dbReference>
<reference evidence="2" key="1">
    <citation type="journal article" date="2019" name="Beilstein J. Org. Chem.">
        <title>Nanangenines: drimane sesquiterpenoids as the dominant metabolite cohort of a novel Australian fungus, Aspergillus nanangensis.</title>
        <authorList>
            <person name="Lacey H.J."/>
            <person name="Gilchrist C.L.M."/>
            <person name="Crombie A."/>
            <person name="Kalaitzis J.A."/>
            <person name="Vuong D."/>
            <person name="Rutledge P.J."/>
            <person name="Turner P."/>
            <person name="Pitt J.I."/>
            <person name="Lacey E."/>
            <person name="Chooi Y.H."/>
            <person name="Piggott A.M."/>
        </authorList>
    </citation>
    <scope>NUCLEOTIDE SEQUENCE</scope>
    <source>
        <strain evidence="2">MST-FP2251</strain>
    </source>
</reference>
<dbReference type="AlphaFoldDB" id="A0AAD4GVQ0"/>
<name>A0AAD4GVQ0_ASPNN</name>
<feature type="transmembrane region" description="Helical" evidence="1">
    <location>
        <begin position="6"/>
        <end position="28"/>
    </location>
</feature>
<accession>A0AAD4GVQ0</accession>
<gene>
    <name evidence="2" type="ORF">FE257_005283</name>
</gene>
<sequence length="488" mass="55144">MILHLLHIIISCILLPLDNAILIAAYLWRHLSPSATHHRQTTLRDVQFYPKTALITGVDTPHGLAVARAWYQQGHRVIGADISPHAGHDLIPASQNMSTVFAAFYHIPSAHYTTRLLDIIQREKADLWIPCTGPDENNRGDDASENDAAAKQVIESYTNCTCITLDPALARCFRNPESFIRDLAEKGLPVIESHQVQTRDSVHKILHRSPTKVYHVRRPSFLKGAGSDGHATITLPKRTMSLTYSEVSEMQISKDQPWVMQQQSRLGEFYAQVLVVRGEVKALRVSAAEKHARWGRSRLDQGLAAAIHKLMDRFAARCGPRMTGHLCVRLMVDEEFDANQVRYVIHIGGCAQGAGATADLLLEVSPRVLVRSYLSILSSLQVNGVVSSTYCKESHPRPQVEVIIPPLRRRRFSLYRQGRESGIRRILPALYPAMQETDKVMGEAANLLFFWLNWRFCSFDPLPWWWHVHVYQPLRDVEAILGSANERK</sequence>
<dbReference type="InterPro" id="IPR036291">
    <property type="entry name" value="NAD(P)-bd_dom_sf"/>
</dbReference>
<keyword evidence="3" id="KW-1185">Reference proteome</keyword>
<organism evidence="2 3">
    <name type="scientific">Aspergillus nanangensis</name>
    <dbReference type="NCBI Taxonomy" id="2582783"/>
    <lineage>
        <taxon>Eukaryota</taxon>
        <taxon>Fungi</taxon>
        <taxon>Dikarya</taxon>
        <taxon>Ascomycota</taxon>
        <taxon>Pezizomycotina</taxon>
        <taxon>Eurotiomycetes</taxon>
        <taxon>Eurotiomycetidae</taxon>
        <taxon>Eurotiales</taxon>
        <taxon>Aspergillaceae</taxon>
        <taxon>Aspergillus</taxon>
        <taxon>Aspergillus subgen. Circumdati</taxon>
    </lineage>
</organism>
<reference evidence="2" key="2">
    <citation type="submission" date="2020-02" db="EMBL/GenBank/DDBJ databases">
        <authorList>
            <person name="Gilchrist C.L.M."/>
            <person name="Chooi Y.-H."/>
        </authorList>
    </citation>
    <scope>NUCLEOTIDE SEQUENCE</scope>
    <source>
        <strain evidence="2">MST-FP2251</strain>
    </source>
</reference>
<proteinExistence type="predicted"/>
<evidence type="ECO:0000313" key="3">
    <source>
        <dbReference type="Proteomes" id="UP001194746"/>
    </source>
</evidence>
<dbReference type="SUPFAM" id="SSF51735">
    <property type="entry name" value="NAD(P)-binding Rossmann-fold domains"/>
    <property type="match status" value="1"/>
</dbReference>
<evidence type="ECO:0000256" key="1">
    <source>
        <dbReference type="SAM" id="Phobius"/>
    </source>
</evidence>
<keyword evidence="1" id="KW-0812">Transmembrane</keyword>
<evidence type="ECO:0000313" key="2">
    <source>
        <dbReference type="EMBL" id="KAF9891026.1"/>
    </source>
</evidence>
<comment type="caution">
    <text evidence="2">The sequence shown here is derived from an EMBL/GenBank/DDBJ whole genome shotgun (WGS) entry which is preliminary data.</text>
</comment>
<keyword evidence="1" id="KW-0472">Membrane</keyword>
<protein>
    <submittedName>
        <fullName evidence="2">Uncharacterized protein</fullName>
    </submittedName>
</protein>
<dbReference type="Proteomes" id="UP001194746">
    <property type="component" value="Unassembled WGS sequence"/>
</dbReference>